<evidence type="ECO:0000313" key="7">
    <source>
        <dbReference type="EMBL" id="GFR00652.1"/>
    </source>
</evidence>
<dbReference type="AlphaFoldDB" id="A0A8X6L9V0"/>
<reference evidence="7" key="1">
    <citation type="submission" date="2020-07" db="EMBL/GenBank/DDBJ databases">
        <title>Multicomponent nature underlies the extraordinary mechanical properties of spider dragline silk.</title>
        <authorList>
            <person name="Kono N."/>
            <person name="Nakamura H."/>
            <person name="Mori M."/>
            <person name="Yoshida Y."/>
            <person name="Ohtoshi R."/>
            <person name="Malay A.D."/>
            <person name="Moran D.A.P."/>
            <person name="Tomita M."/>
            <person name="Numata K."/>
            <person name="Arakawa K."/>
        </authorList>
    </citation>
    <scope>NUCLEOTIDE SEQUENCE</scope>
</reference>
<name>A0A8X6L9V0_TRICU</name>
<dbReference type="PANTHER" id="PTHR22911">
    <property type="entry name" value="ACYL-MALONYL CONDENSING ENZYME-RELATED"/>
    <property type="match status" value="1"/>
</dbReference>
<evidence type="ECO:0000259" key="6">
    <source>
        <dbReference type="Pfam" id="PF00892"/>
    </source>
</evidence>
<keyword evidence="3 5" id="KW-1133">Transmembrane helix</keyword>
<gene>
    <name evidence="7" type="primary">Slc35g1</name>
    <name evidence="7" type="ORF">TNCT_98201</name>
</gene>
<dbReference type="InterPro" id="IPR000620">
    <property type="entry name" value="EamA_dom"/>
</dbReference>
<dbReference type="OrthoDB" id="306876at2759"/>
<feature type="transmembrane region" description="Helical" evidence="5">
    <location>
        <begin position="236"/>
        <end position="254"/>
    </location>
</feature>
<dbReference type="GO" id="GO:0016020">
    <property type="term" value="C:membrane"/>
    <property type="evidence" value="ECO:0007669"/>
    <property type="project" value="UniProtKB-SubCell"/>
</dbReference>
<dbReference type="InterPro" id="IPR037185">
    <property type="entry name" value="EmrE-like"/>
</dbReference>
<sequence length="276" mass="30289">MIRNLGVLVGCLPIAIYKVDEVFGPRKYWFILVARSFLGSTALYLNLMAYRFLPLAVASIIMSSVPSLVMIAARIYLKEPCGFIPSLAVMITVAGVLLSIRLPELLNEGGGAVTNPNYFVGLGCAFGCVIILSITIVSLRKMRDVHFSVVLVYFGVIGAIENGSLVYLLAEYSLPECGWDATLMMMVGVLGFFGHCFLVMAIQVEEAGIVSVMKSSTDIIISLILQIIFFDLSPDIYNLGGAALVVFSVSMIGFRKWLQNLPKDSSWKKNLKYFLL</sequence>
<evidence type="ECO:0000256" key="4">
    <source>
        <dbReference type="ARBA" id="ARBA00023136"/>
    </source>
</evidence>
<evidence type="ECO:0000313" key="8">
    <source>
        <dbReference type="Proteomes" id="UP000887116"/>
    </source>
</evidence>
<keyword evidence="8" id="KW-1185">Reference proteome</keyword>
<feature type="transmembrane region" description="Helical" evidence="5">
    <location>
        <begin position="28"/>
        <end position="47"/>
    </location>
</feature>
<dbReference type="EMBL" id="BMAO01015267">
    <property type="protein sequence ID" value="GFR00652.1"/>
    <property type="molecule type" value="Genomic_DNA"/>
</dbReference>
<evidence type="ECO:0000256" key="1">
    <source>
        <dbReference type="ARBA" id="ARBA00004141"/>
    </source>
</evidence>
<keyword evidence="4 5" id="KW-0472">Membrane</keyword>
<protein>
    <submittedName>
        <fullName evidence="7">Solute carrier family 35 member G1</fullName>
    </submittedName>
</protein>
<dbReference type="SUPFAM" id="SSF103481">
    <property type="entry name" value="Multidrug resistance efflux transporter EmrE"/>
    <property type="match status" value="2"/>
</dbReference>
<dbReference type="PANTHER" id="PTHR22911:SF6">
    <property type="entry name" value="SOLUTE CARRIER FAMILY 35 MEMBER G1"/>
    <property type="match status" value="1"/>
</dbReference>
<dbReference type="Pfam" id="PF00892">
    <property type="entry name" value="EamA"/>
    <property type="match status" value="1"/>
</dbReference>
<comment type="subcellular location">
    <subcellularLocation>
        <location evidence="1">Membrane</location>
        <topology evidence="1">Multi-pass membrane protein</topology>
    </subcellularLocation>
</comment>
<evidence type="ECO:0000256" key="2">
    <source>
        <dbReference type="ARBA" id="ARBA00022692"/>
    </source>
</evidence>
<keyword evidence="2 5" id="KW-0812">Transmembrane</keyword>
<evidence type="ECO:0000256" key="3">
    <source>
        <dbReference type="ARBA" id="ARBA00022989"/>
    </source>
</evidence>
<feature type="transmembrane region" description="Helical" evidence="5">
    <location>
        <begin position="182"/>
        <end position="202"/>
    </location>
</feature>
<organism evidence="7 8">
    <name type="scientific">Trichonephila clavata</name>
    <name type="common">Joro spider</name>
    <name type="synonym">Nephila clavata</name>
    <dbReference type="NCBI Taxonomy" id="2740835"/>
    <lineage>
        <taxon>Eukaryota</taxon>
        <taxon>Metazoa</taxon>
        <taxon>Ecdysozoa</taxon>
        <taxon>Arthropoda</taxon>
        <taxon>Chelicerata</taxon>
        <taxon>Arachnida</taxon>
        <taxon>Araneae</taxon>
        <taxon>Araneomorphae</taxon>
        <taxon>Entelegynae</taxon>
        <taxon>Araneoidea</taxon>
        <taxon>Nephilidae</taxon>
        <taxon>Trichonephila</taxon>
    </lineage>
</organism>
<evidence type="ECO:0000256" key="5">
    <source>
        <dbReference type="SAM" id="Phobius"/>
    </source>
</evidence>
<proteinExistence type="predicted"/>
<feature type="domain" description="EamA" evidence="6">
    <location>
        <begin position="2"/>
        <end position="100"/>
    </location>
</feature>
<feature type="transmembrane region" description="Helical" evidence="5">
    <location>
        <begin position="80"/>
        <end position="98"/>
    </location>
</feature>
<dbReference type="Proteomes" id="UP000887116">
    <property type="component" value="Unassembled WGS sequence"/>
</dbReference>
<feature type="transmembrane region" description="Helical" evidence="5">
    <location>
        <begin position="53"/>
        <end position="73"/>
    </location>
</feature>
<accession>A0A8X6L9V0</accession>
<comment type="caution">
    <text evidence="7">The sequence shown here is derived from an EMBL/GenBank/DDBJ whole genome shotgun (WGS) entry which is preliminary data.</text>
</comment>
<feature type="transmembrane region" description="Helical" evidence="5">
    <location>
        <begin position="151"/>
        <end position="170"/>
    </location>
</feature>
<feature type="transmembrane region" description="Helical" evidence="5">
    <location>
        <begin position="118"/>
        <end position="139"/>
    </location>
</feature>
<feature type="transmembrane region" description="Helical" evidence="5">
    <location>
        <begin position="209"/>
        <end position="230"/>
    </location>
</feature>